<dbReference type="SUPFAM" id="SSF46894">
    <property type="entry name" value="C-terminal effector domain of the bipartite response regulators"/>
    <property type="match status" value="1"/>
</dbReference>
<dbReference type="InterPro" id="IPR011990">
    <property type="entry name" value="TPR-like_helical_dom_sf"/>
</dbReference>
<evidence type="ECO:0000313" key="3">
    <source>
        <dbReference type="Proteomes" id="UP000524237"/>
    </source>
</evidence>
<dbReference type="SMART" id="SM01043">
    <property type="entry name" value="BTAD"/>
    <property type="match status" value="1"/>
</dbReference>
<dbReference type="Gene3D" id="1.10.10.10">
    <property type="entry name" value="Winged helix-like DNA-binding domain superfamily/Winged helix DNA-binding domain"/>
    <property type="match status" value="1"/>
</dbReference>
<feature type="domain" description="Bacterial transcriptional activator" evidence="1">
    <location>
        <begin position="826"/>
        <end position="964"/>
    </location>
</feature>
<dbReference type="Proteomes" id="UP000524237">
    <property type="component" value="Unassembled WGS sequence"/>
</dbReference>
<dbReference type="InterPro" id="IPR016032">
    <property type="entry name" value="Sig_transdc_resp-reg_C-effctor"/>
</dbReference>
<organism evidence="2 3">
    <name type="scientific">Alpinimonas psychrophila</name>
    <dbReference type="NCBI Taxonomy" id="748908"/>
    <lineage>
        <taxon>Bacteria</taxon>
        <taxon>Bacillati</taxon>
        <taxon>Actinomycetota</taxon>
        <taxon>Actinomycetes</taxon>
        <taxon>Micrococcales</taxon>
        <taxon>Microbacteriaceae</taxon>
        <taxon>Alpinimonas</taxon>
    </lineage>
</organism>
<dbReference type="InterPro" id="IPR051677">
    <property type="entry name" value="AfsR-DnrI-RedD_regulator"/>
</dbReference>
<accession>A0A7W3PP53</accession>
<dbReference type="SUPFAM" id="SSF48452">
    <property type="entry name" value="TPR-like"/>
    <property type="match status" value="1"/>
</dbReference>
<dbReference type="AlphaFoldDB" id="A0A7W3PP53"/>
<comment type="caution">
    <text evidence="2">The sequence shown here is derived from an EMBL/GenBank/DDBJ whole genome shotgun (WGS) entry which is preliminary data.</text>
</comment>
<evidence type="ECO:0000259" key="1">
    <source>
        <dbReference type="SMART" id="SM01043"/>
    </source>
</evidence>
<dbReference type="Pfam" id="PF03704">
    <property type="entry name" value="BTAD"/>
    <property type="match status" value="1"/>
</dbReference>
<sequence length="965" mass="105952">MAATAGSGKTTAVVQACQSGVTPVAWLTLDWADSAPGRILVYLEATIASHVESVRGLVHGVLAARITHDEAAGLLVDATNGFPLILVVDGLEHLTESPGGLAVIEALVRYAPSSLKVVLLSRSDIPIDSRMISGVDLVAAIGEQDLAFTLEEAVIVLQKMEMGDVDAIHAMEVTNGWVAGILFESWRSRQNIIGVGGESDPLHGYLSSQILDRLDPVEREFLIGTSLLDEVTPSRATALEERRSPQILMGLRTKHLPVSWVVGHEGMRCHPRFREYLIALFERREPKEVAYRRSLYGDLLLTEGHHEEAVEQYMLVGDLDKALIPAEAVIGGIIDRLDFAIADRWLGVFVTSFGEHDPRLALPQLLLAISRENYGLACDISDSLEIAKQRDEFASTSAVGASMMAWSYWHLNRILDMESVMAKAPLTPEVAAVRYLMTLLNENYATEFDKGIKLTGGPLDALVMRVHFAHGRLKEMAQEPESPWAAAVSAPWRIGVLRATGRLTEALDVYARSDLHAHSLSWLHGIVGPELMIDLQRVDEARHALVIGRNHIKASGSIVFEWLNILIEVKLELKLQRNTERAIFLLNQVEEASNRKYNFINEAVDMWRGLANLLMGDHDGLALVSLRRAVESMNRAQRIIDLPSAAVYLAEAEWRSGNSDAADIATDWALAAAQQQGSNHQLLLALADFEAVVTRRLDVETDVDSEWHELGRSLMGRDLKGQSQSRVWLLLQEFGETSLEVGGICVKPRIAKSLALIALLATSPNHSVTRSEALKALFEGENNDSSRAYLRQAVHRLREVMPPGLGPSFVGDVLSFTGVVSITSESTQFESLLLEANRLQGEDKLQLLVRALALFDKGEYLPRIESSWADGRRSSMSEKAVTASLAGAAICFAAQRYQQAKKMAEASLAGDPYSERAWRMMMRVSNAIGDADAVTSSYLRCEAALAEGSLVPSSATKELFLLLRP</sequence>
<dbReference type="EMBL" id="JACGWU010000003">
    <property type="protein sequence ID" value="MBA8829125.1"/>
    <property type="molecule type" value="Genomic_DNA"/>
</dbReference>
<dbReference type="Gene3D" id="1.25.40.10">
    <property type="entry name" value="Tetratricopeptide repeat domain"/>
    <property type="match status" value="1"/>
</dbReference>
<dbReference type="PANTHER" id="PTHR35807">
    <property type="entry name" value="TRANSCRIPTIONAL REGULATOR REDD-RELATED"/>
    <property type="match status" value="1"/>
</dbReference>
<protein>
    <submittedName>
        <fullName evidence="2">DNA-binding SARP family transcriptional activator</fullName>
    </submittedName>
</protein>
<dbReference type="Pfam" id="PF25873">
    <property type="entry name" value="WHD_MalT"/>
    <property type="match status" value="1"/>
</dbReference>
<dbReference type="InterPro" id="IPR036388">
    <property type="entry name" value="WH-like_DNA-bd_sf"/>
</dbReference>
<dbReference type="InterPro" id="IPR059106">
    <property type="entry name" value="WHD_MalT"/>
</dbReference>
<name>A0A7W3PP53_9MICO</name>
<keyword evidence="2" id="KW-0238">DNA-binding</keyword>
<keyword evidence="3" id="KW-1185">Reference proteome</keyword>
<evidence type="ECO:0000313" key="2">
    <source>
        <dbReference type="EMBL" id="MBA8829125.1"/>
    </source>
</evidence>
<dbReference type="GO" id="GO:0006355">
    <property type="term" value="P:regulation of DNA-templated transcription"/>
    <property type="evidence" value="ECO:0007669"/>
    <property type="project" value="InterPro"/>
</dbReference>
<dbReference type="GO" id="GO:0003677">
    <property type="term" value="F:DNA binding"/>
    <property type="evidence" value="ECO:0007669"/>
    <property type="project" value="UniProtKB-KW"/>
</dbReference>
<reference evidence="2 3" key="1">
    <citation type="submission" date="2020-07" db="EMBL/GenBank/DDBJ databases">
        <title>Sequencing the genomes of 1000 actinobacteria strains.</title>
        <authorList>
            <person name="Klenk H.-P."/>
        </authorList>
    </citation>
    <scope>NUCLEOTIDE SEQUENCE [LARGE SCALE GENOMIC DNA]</scope>
    <source>
        <strain evidence="2 3">DSM 23737</strain>
    </source>
</reference>
<dbReference type="RefSeq" id="WP_343046417.1">
    <property type="nucleotide sequence ID" value="NZ_JACGWU010000003.1"/>
</dbReference>
<gene>
    <name evidence="2" type="ORF">FB555_001228</name>
</gene>
<dbReference type="InterPro" id="IPR005158">
    <property type="entry name" value="BTAD"/>
</dbReference>
<proteinExistence type="predicted"/>